<dbReference type="EMBL" id="DPVV01000464">
    <property type="protein sequence ID" value="HCL03493.1"/>
    <property type="molecule type" value="Genomic_DNA"/>
</dbReference>
<accession>A0A3D2XA63</accession>
<name>A0A3D2XA63_9FIRM</name>
<evidence type="ECO:0000313" key="8">
    <source>
        <dbReference type="Proteomes" id="UP000262969"/>
    </source>
</evidence>
<feature type="domain" description="RNA polymerase sigma-70 region 2" evidence="5">
    <location>
        <begin position="1"/>
        <end position="66"/>
    </location>
</feature>
<dbReference type="InterPro" id="IPR036388">
    <property type="entry name" value="WH-like_DNA-bd_sf"/>
</dbReference>
<keyword evidence="2" id="KW-0805">Transcription regulation</keyword>
<evidence type="ECO:0000256" key="4">
    <source>
        <dbReference type="ARBA" id="ARBA00023163"/>
    </source>
</evidence>
<proteinExistence type="inferred from homology"/>
<evidence type="ECO:0000313" key="7">
    <source>
        <dbReference type="EMBL" id="HCL03493.1"/>
    </source>
</evidence>
<dbReference type="InterPro" id="IPR014284">
    <property type="entry name" value="RNA_pol_sigma-70_dom"/>
</dbReference>
<comment type="similarity">
    <text evidence="1">Belongs to the sigma-70 factor family. ECF subfamily.</text>
</comment>
<keyword evidence="4" id="KW-0804">Transcription</keyword>
<dbReference type="SUPFAM" id="SSF88659">
    <property type="entry name" value="Sigma3 and sigma4 domains of RNA polymerase sigma factors"/>
    <property type="match status" value="1"/>
</dbReference>
<dbReference type="Gene3D" id="1.10.1740.10">
    <property type="match status" value="1"/>
</dbReference>
<evidence type="ECO:0000256" key="3">
    <source>
        <dbReference type="ARBA" id="ARBA00023082"/>
    </source>
</evidence>
<sequence length="158" mass="18420">LVRTYGNDVLRTAYMYVKDLHIAEDIFQDVFIKVNNHLHTFQGNSSIKTWILRITINTCKDYIKSAYHRKMVPMEEFLEDSIVSESDFDAVEREETIHTVKEAVMSLPEHYRSVILCVYYDELSMEETAKALDLPVGTVKSRLARAKEKLKELMEGRI</sequence>
<dbReference type="GO" id="GO:0016987">
    <property type="term" value="F:sigma factor activity"/>
    <property type="evidence" value="ECO:0007669"/>
    <property type="project" value="UniProtKB-KW"/>
</dbReference>
<dbReference type="Pfam" id="PF08281">
    <property type="entry name" value="Sigma70_r4_2"/>
    <property type="match status" value="1"/>
</dbReference>
<dbReference type="GO" id="GO:0003677">
    <property type="term" value="F:DNA binding"/>
    <property type="evidence" value="ECO:0007669"/>
    <property type="project" value="InterPro"/>
</dbReference>
<feature type="domain" description="RNA polymerase sigma factor 70 region 4 type 2" evidence="6">
    <location>
        <begin position="100"/>
        <end position="150"/>
    </location>
</feature>
<dbReference type="Proteomes" id="UP000262969">
    <property type="component" value="Unassembled WGS sequence"/>
</dbReference>
<dbReference type="Pfam" id="PF04542">
    <property type="entry name" value="Sigma70_r2"/>
    <property type="match status" value="1"/>
</dbReference>
<dbReference type="InterPro" id="IPR013325">
    <property type="entry name" value="RNA_pol_sigma_r2"/>
</dbReference>
<keyword evidence="3" id="KW-0731">Sigma factor</keyword>
<dbReference type="Gene3D" id="1.10.10.10">
    <property type="entry name" value="Winged helix-like DNA-binding domain superfamily/Winged helix DNA-binding domain"/>
    <property type="match status" value="1"/>
</dbReference>
<evidence type="ECO:0000259" key="5">
    <source>
        <dbReference type="Pfam" id="PF04542"/>
    </source>
</evidence>
<evidence type="ECO:0000256" key="1">
    <source>
        <dbReference type="ARBA" id="ARBA00010641"/>
    </source>
</evidence>
<dbReference type="GO" id="GO:0006352">
    <property type="term" value="P:DNA-templated transcription initiation"/>
    <property type="evidence" value="ECO:0007669"/>
    <property type="project" value="InterPro"/>
</dbReference>
<dbReference type="PANTHER" id="PTHR43133:SF60">
    <property type="entry name" value="RNA POLYMERASE SIGMA FACTOR SIGV"/>
    <property type="match status" value="1"/>
</dbReference>
<dbReference type="NCBIfam" id="TIGR02937">
    <property type="entry name" value="sigma70-ECF"/>
    <property type="match status" value="1"/>
</dbReference>
<dbReference type="InterPro" id="IPR013249">
    <property type="entry name" value="RNA_pol_sigma70_r4_t2"/>
</dbReference>
<gene>
    <name evidence="7" type="ORF">DHW61_13970</name>
</gene>
<protein>
    <submittedName>
        <fullName evidence="7">RNA polymerase subunit sigma</fullName>
    </submittedName>
</protein>
<evidence type="ECO:0000256" key="2">
    <source>
        <dbReference type="ARBA" id="ARBA00023015"/>
    </source>
</evidence>
<dbReference type="InterPro" id="IPR007627">
    <property type="entry name" value="RNA_pol_sigma70_r2"/>
</dbReference>
<dbReference type="PANTHER" id="PTHR43133">
    <property type="entry name" value="RNA POLYMERASE ECF-TYPE SIGMA FACTO"/>
    <property type="match status" value="1"/>
</dbReference>
<reference evidence="7 8" key="1">
    <citation type="journal article" date="2018" name="Nat. Biotechnol.">
        <title>A standardized bacterial taxonomy based on genome phylogeny substantially revises the tree of life.</title>
        <authorList>
            <person name="Parks D.H."/>
            <person name="Chuvochina M."/>
            <person name="Waite D.W."/>
            <person name="Rinke C."/>
            <person name="Skarshewski A."/>
            <person name="Chaumeil P.A."/>
            <person name="Hugenholtz P."/>
        </authorList>
    </citation>
    <scope>NUCLEOTIDE SEQUENCE [LARGE SCALE GENOMIC DNA]</scope>
    <source>
        <strain evidence="7">UBA11728</strain>
    </source>
</reference>
<dbReference type="AlphaFoldDB" id="A0A3D2XA63"/>
<dbReference type="InterPro" id="IPR013324">
    <property type="entry name" value="RNA_pol_sigma_r3/r4-like"/>
</dbReference>
<comment type="caution">
    <text evidence="7">The sequence shown here is derived from an EMBL/GenBank/DDBJ whole genome shotgun (WGS) entry which is preliminary data.</text>
</comment>
<feature type="non-terminal residue" evidence="7">
    <location>
        <position position="1"/>
    </location>
</feature>
<dbReference type="InterPro" id="IPR039425">
    <property type="entry name" value="RNA_pol_sigma-70-like"/>
</dbReference>
<organism evidence="7 8">
    <name type="scientific">Lachnoclostridium phytofermentans</name>
    <dbReference type="NCBI Taxonomy" id="66219"/>
    <lineage>
        <taxon>Bacteria</taxon>
        <taxon>Bacillati</taxon>
        <taxon>Bacillota</taxon>
        <taxon>Clostridia</taxon>
        <taxon>Lachnospirales</taxon>
        <taxon>Lachnospiraceae</taxon>
    </lineage>
</organism>
<dbReference type="CDD" id="cd06171">
    <property type="entry name" value="Sigma70_r4"/>
    <property type="match status" value="1"/>
</dbReference>
<dbReference type="SUPFAM" id="SSF88946">
    <property type="entry name" value="Sigma2 domain of RNA polymerase sigma factors"/>
    <property type="match status" value="1"/>
</dbReference>
<evidence type="ECO:0000259" key="6">
    <source>
        <dbReference type="Pfam" id="PF08281"/>
    </source>
</evidence>